<reference evidence="1" key="1">
    <citation type="submission" date="2021-05" db="EMBL/GenBank/DDBJ databases">
        <authorList>
            <person name="Arsene-Ploetze F."/>
        </authorList>
    </citation>
    <scope>NUCLEOTIDE SEQUENCE</scope>
    <source>
        <strain evidence="1">DSM 42138</strain>
    </source>
</reference>
<accession>A0A9W4GSL6</accession>
<dbReference type="EMBL" id="CAJSLV010000059">
    <property type="protein sequence ID" value="CAG6394880.1"/>
    <property type="molecule type" value="Genomic_DNA"/>
</dbReference>
<keyword evidence="2" id="KW-1185">Reference proteome</keyword>
<dbReference type="AlphaFoldDB" id="A0A9W4GSL6"/>
<evidence type="ECO:0000313" key="2">
    <source>
        <dbReference type="Proteomes" id="UP001152519"/>
    </source>
</evidence>
<sequence length="142" mass="14168">MSDDAKSYDASDITGCASSVGVAALSPDGGVSGTASLNLVLDHALGTLGGVRATATVPNRLPGGHRAAATPIAPSRSAARTACSASSGFSPGELNSASRIASGSTTARCPAWLGDPDAVRATVRPRGDHRGFRRCCAVSDEE</sequence>
<name>A0A9W4GSL6_9ACTN</name>
<proteinExistence type="predicted"/>
<protein>
    <submittedName>
        <fullName evidence="1">Uncharacterized protein</fullName>
    </submittedName>
</protein>
<gene>
    <name evidence="1" type="ORF">SCOCK_30113</name>
</gene>
<comment type="caution">
    <text evidence="1">The sequence shown here is derived from an EMBL/GenBank/DDBJ whole genome shotgun (WGS) entry which is preliminary data.</text>
</comment>
<dbReference type="Proteomes" id="UP001152519">
    <property type="component" value="Unassembled WGS sequence"/>
</dbReference>
<organism evidence="1 2">
    <name type="scientific">Actinacidiphila cocklensis</name>
    <dbReference type="NCBI Taxonomy" id="887465"/>
    <lineage>
        <taxon>Bacteria</taxon>
        <taxon>Bacillati</taxon>
        <taxon>Actinomycetota</taxon>
        <taxon>Actinomycetes</taxon>
        <taxon>Kitasatosporales</taxon>
        <taxon>Streptomycetaceae</taxon>
        <taxon>Actinacidiphila</taxon>
    </lineage>
</organism>
<evidence type="ECO:0000313" key="1">
    <source>
        <dbReference type="EMBL" id="CAG6394880.1"/>
    </source>
</evidence>